<name>A0A2H5Y6B2_9CHLR</name>
<dbReference type="EMBL" id="BEHY01000022">
    <property type="protein sequence ID" value="GBD08942.1"/>
    <property type="molecule type" value="Genomic_DNA"/>
</dbReference>
<dbReference type="InterPro" id="IPR022383">
    <property type="entry name" value="Lactate/malate_DH_C"/>
</dbReference>
<dbReference type="AlphaFoldDB" id="A0A2H5Y6B2"/>
<protein>
    <recommendedName>
        <fullName evidence="6">Malate dehydrogenase</fullName>
        <ecNumber evidence="6">1.1.1.37</ecNumber>
    </recommendedName>
</protein>
<evidence type="ECO:0000313" key="13">
    <source>
        <dbReference type="Proteomes" id="UP000236642"/>
    </source>
</evidence>
<dbReference type="HAMAP" id="MF_00487">
    <property type="entry name" value="Malate_dehydrog_3"/>
    <property type="match status" value="1"/>
</dbReference>
<evidence type="ECO:0000256" key="9">
    <source>
        <dbReference type="PIRSR" id="PIRSR000102-3"/>
    </source>
</evidence>
<evidence type="ECO:0000259" key="11">
    <source>
        <dbReference type="Pfam" id="PF02866"/>
    </source>
</evidence>
<feature type="domain" description="Lactate/malate dehydrogenase N-terminal" evidence="10">
    <location>
        <begin position="4"/>
        <end position="144"/>
    </location>
</feature>
<keyword evidence="2 6" id="KW-0816">Tricarboxylic acid cycle</keyword>
<comment type="caution">
    <text evidence="12">The sequence shown here is derived from an EMBL/GenBank/DDBJ whole genome shotgun (WGS) entry which is preliminary data.</text>
</comment>
<reference evidence="13" key="1">
    <citation type="submission" date="2017-09" db="EMBL/GenBank/DDBJ databases">
        <title>Metaegenomics of thermophilic ammonia-oxidizing enrichment culture.</title>
        <authorList>
            <person name="Kato S."/>
            <person name="Suzuki K."/>
        </authorList>
    </citation>
    <scope>NUCLEOTIDE SEQUENCE [LARGE SCALE GENOMIC DNA]</scope>
</reference>
<evidence type="ECO:0000256" key="6">
    <source>
        <dbReference type="HAMAP-Rule" id="MF_00487"/>
    </source>
</evidence>
<dbReference type="PANTHER" id="PTHR43128">
    <property type="entry name" value="L-2-HYDROXYCARBOXYLATE DEHYDROGENASE (NAD(P)(+))"/>
    <property type="match status" value="1"/>
</dbReference>
<dbReference type="InterPro" id="IPR001236">
    <property type="entry name" value="Lactate/malate_DH_N"/>
</dbReference>
<evidence type="ECO:0000256" key="5">
    <source>
        <dbReference type="ARBA" id="ARBA00049258"/>
    </source>
</evidence>
<evidence type="ECO:0000256" key="1">
    <source>
        <dbReference type="ARBA" id="ARBA00006054"/>
    </source>
</evidence>
<dbReference type="NCBIfam" id="TIGR01763">
    <property type="entry name" value="MalateDH_bact"/>
    <property type="match status" value="1"/>
</dbReference>
<sequence>MRPKITIVGAGNVGATTAHWLAERELGDIVLVDIPQTEGMPKGKALDLMQAGPIVGYNTRLIGTTDYEPTANSDIVVITAGVPRKPGMSREDLVNVNANIIRDVISKAVPLSPNAIYIVVTNPLDTMTYLAYKLSGLPRERVIGQAGILDSARMRTFIAMELDVSVENVQAMVLGGHGDEMVPMVRFTTVAGIPISMLLPREKIDAIVDRTRKGGGEIVSLLKTGSAYYAPGAAVAQMVEAILKDQKLIVPCSVYLQGEYGLHDICFGVPVKLGRNGVEQIIELPLNDEERAMLERSVQLIRSTMAALQPA</sequence>
<dbReference type="GO" id="GO:0004459">
    <property type="term" value="F:L-lactate dehydrogenase (NAD+) activity"/>
    <property type="evidence" value="ECO:0007669"/>
    <property type="project" value="UniProtKB-EC"/>
</dbReference>
<dbReference type="Gene3D" id="3.90.110.10">
    <property type="entry name" value="Lactate dehydrogenase/glycoside hydrolase, family 4, C-terminal"/>
    <property type="match status" value="1"/>
</dbReference>
<comment type="catalytic activity">
    <reaction evidence="5">
        <text>(S)-lactate + NAD(+) = pyruvate + NADH + H(+)</text>
        <dbReference type="Rhea" id="RHEA:23444"/>
        <dbReference type="ChEBI" id="CHEBI:15361"/>
        <dbReference type="ChEBI" id="CHEBI:15378"/>
        <dbReference type="ChEBI" id="CHEBI:16651"/>
        <dbReference type="ChEBI" id="CHEBI:57540"/>
        <dbReference type="ChEBI" id="CHEBI:57945"/>
        <dbReference type="EC" id="1.1.1.27"/>
    </reaction>
</comment>
<dbReference type="Proteomes" id="UP000236642">
    <property type="component" value="Unassembled WGS sequence"/>
</dbReference>
<dbReference type="CDD" id="cd01339">
    <property type="entry name" value="LDH-like_MDH"/>
    <property type="match status" value="1"/>
</dbReference>
<feature type="active site" description="Proton acceptor" evidence="6 7">
    <location>
        <position position="177"/>
    </location>
</feature>
<dbReference type="PRINTS" id="PR00086">
    <property type="entry name" value="LLDHDRGNASE"/>
</dbReference>
<feature type="binding site" evidence="6 8">
    <location>
        <position position="84"/>
    </location>
    <ligand>
        <name>substrate</name>
    </ligand>
</feature>
<evidence type="ECO:0000256" key="4">
    <source>
        <dbReference type="ARBA" id="ARBA00023027"/>
    </source>
</evidence>
<dbReference type="Pfam" id="PF00056">
    <property type="entry name" value="Ldh_1_N"/>
    <property type="match status" value="1"/>
</dbReference>
<evidence type="ECO:0000313" key="12">
    <source>
        <dbReference type="EMBL" id="GBD08942.1"/>
    </source>
</evidence>
<evidence type="ECO:0000256" key="8">
    <source>
        <dbReference type="PIRSR" id="PIRSR000102-2"/>
    </source>
</evidence>
<dbReference type="InterPro" id="IPR036291">
    <property type="entry name" value="NAD(P)-bd_dom_sf"/>
</dbReference>
<dbReference type="FunFam" id="3.40.50.720:FF:000018">
    <property type="entry name" value="Malate dehydrogenase"/>
    <property type="match status" value="1"/>
</dbReference>
<proteinExistence type="inferred from homology"/>
<dbReference type="SUPFAM" id="SSF56327">
    <property type="entry name" value="LDH C-terminal domain-like"/>
    <property type="match status" value="1"/>
</dbReference>
<comment type="similarity">
    <text evidence="6">Belongs to the LDH/MDH superfamily. MDH type 3 family.</text>
</comment>
<dbReference type="GO" id="GO:0006099">
    <property type="term" value="P:tricarboxylic acid cycle"/>
    <property type="evidence" value="ECO:0007669"/>
    <property type="project" value="UniProtKB-UniRule"/>
</dbReference>
<organism evidence="12 13">
    <name type="scientific">Candidatus Thermoflexus japonica</name>
    <dbReference type="NCBI Taxonomy" id="2035417"/>
    <lineage>
        <taxon>Bacteria</taxon>
        <taxon>Bacillati</taxon>
        <taxon>Chloroflexota</taxon>
        <taxon>Thermoflexia</taxon>
        <taxon>Thermoflexales</taxon>
        <taxon>Thermoflexaceae</taxon>
        <taxon>Thermoflexus</taxon>
    </lineage>
</organism>
<comment type="similarity">
    <text evidence="1">Belongs to the LDH/MDH superfamily. LDH family.</text>
</comment>
<comment type="catalytic activity">
    <reaction evidence="6">
        <text>(S)-malate + NAD(+) = oxaloacetate + NADH + H(+)</text>
        <dbReference type="Rhea" id="RHEA:21432"/>
        <dbReference type="ChEBI" id="CHEBI:15378"/>
        <dbReference type="ChEBI" id="CHEBI:15589"/>
        <dbReference type="ChEBI" id="CHEBI:16452"/>
        <dbReference type="ChEBI" id="CHEBI:57540"/>
        <dbReference type="ChEBI" id="CHEBI:57945"/>
        <dbReference type="EC" id="1.1.1.37"/>
    </reaction>
</comment>
<gene>
    <name evidence="6 12" type="primary">mdh</name>
    <name evidence="12" type="ORF">HRbin22_01188</name>
</gene>
<dbReference type="GO" id="GO:0006089">
    <property type="term" value="P:lactate metabolic process"/>
    <property type="evidence" value="ECO:0007669"/>
    <property type="project" value="TreeGrafter"/>
</dbReference>
<dbReference type="GO" id="GO:0030060">
    <property type="term" value="F:L-malate dehydrogenase (NAD+) activity"/>
    <property type="evidence" value="ECO:0007669"/>
    <property type="project" value="UniProtKB-UniRule"/>
</dbReference>
<evidence type="ECO:0000256" key="2">
    <source>
        <dbReference type="ARBA" id="ARBA00022532"/>
    </source>
</evidence>
<feature type="binding site" evidence="6 8">
    <location>
        <position position="90"/>
    </location>
    <ligand>
        <name>substrate</name>
    </ligand>
</feature>
<dbReference type="PANTHER" id="PTHR43128:SF16">
    <property type="entry name" value="L-LACTATE DEHYDROGENASE"/>
    <property type="match status" value="1"/>
</dbReference>
<dbReference type="Pfam" id="PF02866">
    <property type="entry name" value="Ldh_1_C"/>
    <property type="match status" value="1"/>
</dbReference>
<dbReference type="PIRSF" id="PIRSF000102">
    <property type="entry name" value="Lac_mal_DH"/>
    <property type="match status" value="1"/>
</dbReference>
<feature type="binding site" evidence="6 9">
    <location>
        <position position="33"/>
    </location>
    <ligand>
        <name>NAD(+)</name>
        <dbReference type="ChEBI" id="CHEBI:57540"/>
    </ligand>
</feature>
<evidence type="ECO:0000256" key="7">
    <source>
        <dbReference type="PIRSR" id="PIRSR000102-1"/>
    </source>
</evidence>
<dbReference type="FunFam" id="3.90.110.10:FF:000004">
    <property type="entry name" value="Malate dehydrogenase"/>
    <property type="match status" value="1"/>
</dbReference>
<dbReference type="InterPro" id="IPR015955">
    <property type="entry name" value="Lactate_DH/Glyco_Ohase_4_C"/>
</dbReference>
<dbReference type="InterPro" id="IPR001557">
    <property type="entry name" value="L-lactate/malate_DH"/>
</dbReference>
<keyword evidence="4 6" id="KW-0520">NAD</keyword>
<dbReference type="EC" id="1.1.1.37" evidence="6"/>
<comment type="function">
    <text evidence="6">Catalyzes the reversible oxidation of malate to oxaloacetate.</text>
</comment>
<feature type="binding site" evidence="6 8">
    <location>
        <position position="153"/>
    </location>
    <ligand>
        <name>substrate</name>
    </ligand>
</feature>
<evidence type="ECO:0000256" key="3">
    <source>
        <dbReference type="ARBA" id="ARBA00023002"/>
    </source>
</evidence>
<accession>A0A2H5Y6B2</accession>
<feature type="binding site" evidence="6 9">
    <location>
        <begin position="120"/>
        <end position="122"/>
    </location>
    <ligand>
        <name>NAD(+)</name>
        <dbReference type="ChEBI" id="CHEBI:57540"/>
    </ligand>
</feature>
<dbReference type="Gene3D" id="3.40.50.720">
    <property type="entry name" value="NAD(P)-binding Rossmann-like Domain"/>
    <property type="match status" value="1"/>
</dbReference>
<dbReference type="SUPFAM" id="SSF51735">
    <property type="entry name" value="NAD(P)-binding Rossmann-fold domains"/>
    <property type="match status" value="1"/>
</dbReference>
<feature type="binding site" evidence="6 9">
    <location>
        <begin position="9"/>
        <end position="14"/>
    </location>
    <ligand>
        <name>NAD(+)</name>
        <dbReference type="ChEBI" id="CHEBI:57540"/>
    </ligand>
</feature>
<dbReference type="InterPro" id="IPR011275">
    <property type="entry name" value="Malate_DH_type3"/>
</dbReference>
<feature type="binding site" evidence="6 9">
    <location>
        <position position="97"/>
    </location>
    <ligand>
        <name>NAD(+)</name>
        <dbReference type="ChEBI" id="CHEBI:57540"/>
    </ligand>
</feature>
<evidence type="ECO:0000259" key="10">
    <source>
        <dbReference type="Pfam" id="PF00056"/>
    </source>
</evidence>
<feature type="domain" description="Lactate/malate dehydrogenase C-terminal" evidence="11">
    <location>
        <begin position="149"/>
        <end position="305"/>
    </location>
</feature>
<feature type="binding site" evidence="6 8">
    <location>
        <position position="122"/>
    </location>
    <ligand>
        <name>substrate</name>
    </ligand>
</feature>
<dbReference type="NCBIfam" id="NF004863">
    <property type="entry name" value="PRK06223.1"/>
    <property type="match status" value="1"/>
</dbReference>
<keyword evidence="3 6" id="KW-0560">Oxidoreductase</keyword>